<feature type="domain" description="Biopterin-dependent aromatic amino acid hydroxylase family profile" evidence="7">
    <location>
        <begin position="168"/>
        <end position="514"/>
    </location>
</feature>
<dbReference type="InterPro" id="IPR018301">
    <property type="entry name" value="ArAA_hydroxylase_Fe/CU_BS"/>
</dbReference>
<protein>
    <submittedName>
        <fullName evidence="9">Tyrosine 3-monooxygenase</fullName>
    </submittedName>
</protein>
<keyword evidence="5" id="KW-0408">Iron</keyword>
<name>A0ABM0M0M6_SACKO</name>
<dbReference type="CDD" id="cd03345">
    <property type="entry name" value="eu_TyrOH"/>
    <property type="match status" value="1"/>
</dbReference>
<evidence type="ECO:0000256" key="5">
    <source>
        <dbReference type="ARBA" id="ARBA00023004"/>
    </source>
</evidence>
<evidence type="ECO:0000259" key="7">
    <source>
        <dbReference type="PROSITE" id="PS51410"/>
    </source>
</evidence>
<proteinExistence type="inferred from homology"/>
<keyword evidence="3" id="KW-0479">Metal-binding</keyword>
<keyword evidence="6" id="KW-0503">Monooxygenase</keyword>
<reference evidence="9" key="1">
    <citation type="submission" date="2025-08" db="UniProtKB">
        <authorList>
            <consortium name="RefSeq"/>
        </authorList>
    </citation>
    <scope>IDENTIFICATION</scope>
    <source>
        <tissue evidence="9">Testes</tissue>
    </source>
</reference>
<accession>A0ABM0M0M6</accession>
<dbReference type="SUPFAM" id="SSF56534">
    <property type="entry name" value="Aromatic aminoacid monoxygenases, catalytic and oligomerization domains"/>
    <property type="match status" value="1"/>
</dbReference>
<dbReference type="InterPro" id="IPR045865">
    <property type="entry name" value="ACT-like_dom_sf"/>
</dbReference>
<gene>
    <name evidence="9" type="primary">TH</name>
</gene>
<evidence type="ECO:0000313" key="9">
    <source>
        <dbReference type="RefSeq" id="XP_006813567.1"/>
    </source>
</evidence>
<dbReference type="SUPFAM" id="SSF55021">
    <property type="entry name" value="ACT-like"/>
    <property type="match status" value="1"/>
</dbReference>
<dbReference type="PROSITE" id="PS00367">
    <property type="entry name" value="BH4_AAA_HYDROXYL_1"/>
    <property type="match status" value="1"/>
</dbReference>
<dbReference type="PROSITE" id="PS51410">
    <property type="entry name" value="BH4_AAA_HYDROXYL_2"/>
    <property type="match status" value="1"/>
</dbReference>
<dbReference type="PANTHER" id="PTHR11473">
    <property type="entry name" value="AROMATIC AMINO ACID HYDROXYLASE"/>
    <property type="match status" value="1"/>
</dbReference>
<organism evidence="8 9">
    <name type="scientific">Saccoglossus kowalevskii</name>
    <name type="common">Acorn worm</name>
    <dbReference type="NCBI Taxonomy" id="10224"/>
    <lineage>
        <taxon>Eukaryota</taxon>
        <taxon>Metazoa</taxon>
        <taxon>Hemichordata</taxon>
        <taxon>Enteropneusta</taxon>
        <taxon>Harrimaniidae</taxon>
        <taxon>Saccoglossus</taxon>
    </lineage>
</organism>
<dbReference type="InterPro" id="IPR036329">
    <property type="entry name" value="Aro-AA_hydroxylase_C_sf"/>
</dbReference>
<comment type="cofactor">
    <cofactor evidence="1">
        <name>Fe(2+)</name>
        <dbReference type="ChEBI" id="CHEBI:29033"/>
    </cofactor>
</comment>
<dbReference type="PRINTS" id="PR00372">
    <property type="entry name" value="FYWHYDRXLASE"/>
</dbReference>
<dbReference type="RefSeq" id="XP_006813567.1">
    <property type="nucleotide sequence ID" value="XM_006813504.1"/>
</dbReference>
<evidence type="ECO:0000256" key="3">
    <source>
        <dbReference type="ARBA" id="ARBA00022723"/>
    </source>
</evidence>
<evidence type="ECO:0000256" key="1">
    <source>
        <dbReference type="ARBA" id="ARBA00001954"/>
    </source>
</evidence>
<dbReference type="Pfam" id="PF00351">
    <property type="entry name" value="Biopterin_H"/>
    <property type="match status" value="1"/>
</dbReference>
<dbReference type="PANTHER" id="PTHR11473:SF15">
    <property type="entry name" value="TYROSINE 3-MONOOXYGENASE"/>
    <property type="match status" value="1"/>
</dbReference>
<dbReference type="InterPro" id="IPR019774">
    <property type="entry name" value="Aromatic-AA_hydroxylase_C"/>
</dbReference>
<dbReference type="InterPro" id="IPR041903">
    <property type="entry name" value="Eu_TyrOH_cat"/>
</dbReference>
<evidence type="ECO:0000256" key="6">
    <source>
        <dbReference type="ARBA" id="ARBA00023033"/>
    </source>
</evidence>
<dbReference type="InterPro" id="IPR036951">
    <property type="entry name" value="ArAA_hydroxylase_sf"/>
</dbReference>
<evidence type="ECO:0000313" key="8">
    <source>
        <dbReference type="Proteomes" id="UP000694865"/>
    </source>
</evidence>
<sequence length="514" mass="58971">MSTSNMKRTRMGSQKSVETPMNNVYTGRRQSLIEDARNASFDYSALPSPSEDEVFHEFNDDSPVISPSERVKRMAITFGLSEGCYAAALGNALKIFEFYGCIARLEVYIISLISVCKFDREATLLHIESRPSKTIDEVHEFYIKCEARIHVCKNLVASLKEVASHVTLHDEKIKKDKKEVPWFPKKISELDKCTHLMTQYEPDLDSEHPGFSDKNYRERRKEITEIAFNYKHGQVIPRVEYTKEETKTWRVVYRSLKETYPTHACSQHNRVFRLLEERGLYSENKIPQLEDVSNFIKQQTGFQLRPVAGLLSARDFLASLAFRVFQCTQYIRHSSSPMHTPEPDCCHELLGHVPILADPNFAQFSQQIGLASLGVSDDDITKLATLYWFSVEFGLCKQDGEIKAYGAGLLSAYGELLYALSDEPEQRPFNPDTTALQEYRDDCYQPVYFVAESFEDAKHKLREYAAKLDRPFEVRYNPFNQTIDVLDNKEKIQAMANSLQVEINALCCAMAKID</sequence>
<keyword evidence="8" id="KW-1185">Reference proteome</keyword>
<evidence type="ECO:0000256" key="2">
    <source>
        <dbReference type="ARBA" id="ARBA00009712"/>
    </source>
</evidence>
<dbReference type="Proteomes" id="UP000694865">
    <property type="component" value="Unplaced"/>
</dbReference>
<dbReference type="GeneID" id="100329060"/>
<dbReference type="InterPro" id="IPR001273">
    <property type="entry name" value="ArAA_hydroxylase"/>
</dbReference>
<evidence type="ECO:0000256" key="4">
    <source>
        <dbReference type="ARBA" id="ARBA00023002"/>
    </source>
</evidence>
<keyword evidence="4" id="KW-0560">Oxidoreductase</keyword>
<dbReference type="Gene3D" id="1.10.800.10">
    <property type="entry name" value="Aromatic amino acid hydroxylase"/>
    <property type="match status" value="1"/>
</dbReference>
<comment type="similarity">
    <text evidence="2">Belongs to the biopterin-dependent aromatic amino acid hydroxylase family.</text>
</comment>